<proteinExistence type="inferred from homology"/>
<feature type="compositionally biased region" description="Basic and acidic residues" evidence="2">
    <location>
        <begin position="65"/>
        <end position="78"/>
    </location>
</feature>
<dbReference type="Pfam" id="PF07890">
    <property type="entry name" value="Rrp15p"/>
    <property type="match status" value="1"/>
</dbReference>
<feature type="compositionally biased region" description="Low complexity" evidence="2">
    <location>
        <begin position="79"/>
        <end position="95"/>
    </location>
</feature>
<organism evidence="3 4">
    <name type="scientific">Ceraceosorus guamensis</name>
    <dbReference type="NCBI Taxonomy" id="1522189"/>
    <lineage>
        <taxon>Eukaryota</taxon>
        <taxon>Fungi</taxon>
        <taxon>Dikarya</taxon>
        <taxon>Basidiomycota</taxon>
        <taxon>Ustilaginomycotina</taxon>
        <taxon>Exobasidiomycetes</taxon>
        <taxon>Ceraceosorales</taxon>
        <taxon>Ceraceosoraceae</taxon>
        <taxon>Ceraceosorus</taxon>
    </lineage>
</organism>
<feature type="compositionally biased region" description="Acidic residues" evidence="2">
    <location>
        <begin position="124"/>
        <end position="136"/>
    </location>
</feature>
<feature type="compositionally biased region" description="Polar residues" evidence="2">
    <location>
        <begin position="360"/>
        <end position="369"/>
    </location>
</feature>
<evidence type="ECO:0000313" key="3">
    <source>
        <dbReference type="EMBL" id="PWN41710.1"/>
    </source>
</evidence>
<dbReference type="GO" id="GO:0000460">
    <property type="term" value="P:maturation of 5.8S rRNA"/>
    <property type="evidence" value="ECO:0007669"/>
    <property type="project" value="TreeGrafter"/>
</dbReference>
<feature type="compositionally biased region" description="Basic and acidic residues" evidence="2">
    <location>
        <begin position="244"/>
        <end position="256"/>
    </location>
</feature>
<sequence>MSSSLSKPSTSKLKMQHTGSSTGATSSATGKRGSGQVFRFSKSAEAKRLQGQSGARQKLPSSLRADAHTREGKGDAKAKGANAAVRAKGAAAGKNASKERPSRLSKFDSDSENDDARDAASDNDGSDEFASDDEEQQSTAAATEASQGKSAKTAKRKRRAVSPETFGQTLLGLIGQSAQADQDTIDEHKAESGNDKDEQDQPSKKARTSASSGAGPMLSLAPQLRRAVASSRLSAKAARVMLQARKERQERARVKDVISGWGAPGLPPGVTPDLGSQKEMAEAWIKDGGAAGRERKLRKVAQRGVVKLFNAIRAAQSASVEDLSRSVQPRGVAPSPSPSASEAQERRNSGKRHQGREPEQWQSKGQQVAQLSKNNFLDLIRAGKTSKV</sequence>
<name>A0A316VW38_9BASI</name>
<dbReference type="OrthoDB" id="20949at2759"/>
<dbReference type="InterPro" id="IPR012459">
    <property type="entry name" value="Rrp15"/>
</dbReference>
<feature type="region of interest" description="Disordered" evidence="2">
    <location>
        <begin position="1"/>
        <end position="221"/>
    </location>
</feature>
<reference evidence="3 4" key="1">
    <citation type="journal article" date="2018" name="Mol. Biol. Evol.">
        <title>Broad Genomic Sampling Reveals a Smut Pathogenic Ancestry of the Fungal Clade Ustilaginomycotina.</title>
        <authorList>
            <person name="Kijpornyongpan T."/>
            <person name="Mondo S.J."/>
            <person name="Barry K."/>
            <person name="Sandor L."/>
            <person name="Lee J."/>
            <person name="Lipzen A."/>
            <person name="Pangilinan J."/>
            <person name="LaButti K."/>
            <person name="Hainaut M."/>
            <person name="Henrissat B."/>
            <person name="Grigoriev I.V."/>
            <person name="Spatafora J.W."/>
            <person name="Aime M.C."/>
        </authorList>
    </citation>
    <scope>NUCLEOTIDE SEQUENCE [LARGE SCALE GENOMIC DNA]</scope>
    <source>
        <strain evidence="3 4">MCA 4658</strain>
    </source>
</reference>
<dbReference type="PANTHER" id="PTHR13245:SF14">
    <property type="entry name" value="RRP15-LIKE PROTEIN"/>
    <property type="match status" value="1"/>
</dbReference>
<evidence type="ECO:0000256" key="1">
    <source>
        <dbReference type="ARBA" id="ARBA00007462"/>
    </source>
</evidence>
<comment type="similarity">
    <text evidence="1">Belongs to the RRP15 family.</text>
</comment>
<evidence type="ECO:0008006" key="5">
    <source>
        <dbReference type="Google" id="ProtNLM"/>
    </source>
</evidence>
<gene>
    <name evidence="3" type="ORF">IE81DRAFT_303184</name>
</gene>
<feature type="compositionally biased region" description="Low complexity" evidence="2">
    <location>
        <begin position="1"/>
        <end position="35"/>
    </location>
</feature>
<dbReference type="EMBL" id="KZ819388">
    <property type="protein sequence ID" value="PWN41710.1"/>
    <property type="molecule type" value="Genomic_DNA"/>
</dbReference>
<dbReference type="PANTHER" id="PTHR13245">
    <property type="entry name" value="RRP15-LIKE PROTEIN"/>
    <property type="match status" value="1"/>
</dbReference>
<protein>
    <recommendedName>
        <fullName evidence="5">Rrp15p-domain-containing protein</fullName>
    </recommendedName>
</protein>
<dbReference type="Proteomes" id="UP000245783">
    <property type="component" value="Unassembled WGS sequence"/>
</dbReference>
<dbReference type="GeneID" id="37034138"/>
<evidence type="ECO:0000313" key="4">
    <source>
        <dbReference type="Proteomes" id="UP000245783"/>
    </source>
</evidence>
<evidence type="ECO:0000256" key="2">
    <source>
        <dbReference type="SAM" id="MobiDB-lite"/>
    </source>
</evidence>
<feature type="compositionally biased region" description="Basic and acidic residues" evidence="2">
    <location>
        <begin position="185"/>
        <end position="203"/>
    </location>
</feature>
<feature type="compositionally biased region" description="Low complexity" evidence="2">
    <location>
        <begin position="137"/>
        <end position="147"/>
    </location>
</feature>
<dbReference type="AlphaFoldDB" id="A0A316VW38"/>
<dbReference type="GO" id="GO:0030687">
    <property type="term" value="C:preribosome, large subunit precursor"/>
    <property type="evidence" value="ECO:0007669"/>
    <property type="project" value="TreeGrafter"/>
</dbReference>
<feature type="compositionally biased region" description="Basic and acidic residues" evidence="2">
    <location>
        <begin position="96"/>
        <end position="120"/>
    </location>
</feature>
<dbReference type="RefSeq" id="XP_025368870.1">
    <property type="nucleotide sequence ID" value="XM_025512268.1"/>
</dbReference>
<keyword evidence="4" id="KW-1185">Reference proteome</keyword>
<accession>A0A316VW38</accession>
<dbReference type="InParanoid" id="A0A316VW38"/>
<dbReference type="STRING" id="1522189.A0A316VW38"/>
<feature type="region of interest" description="Disordered" evidence="2">
    <location>
        <begin position="316"/>
        <end position="369"/>
    </location>
</feature>
<dbReference type="GO" id="GO:0000470">
    <property type="term" value="P:maturation of LSU-rRNA"/>
    <property type="evidence" value="ECO:0007669"/>
    <property type="project" value="TreeGrafter"/>
</dbReference>
<feature type="region of interest" description="Disordered" evidence="2">
    <location>
        <begin position="244"/>
        <end position="275"/>
    </location>
</feature>